<keyword evidence="2" id="KW-1185">Reference proteome</keyword>
<organism evidence="1 2">
    <name type="scientific">Microcoleus asticus IPMA8</name>
    <dbReference type="NCBI Taxonomy" id="2563858"/>
    <lineage>
        <taxon>Bacteria</taxon>
        <taxon>Bacillati</taxon>
        <taxon>Cyanobacteriota</taxon>
        <taxon>Cyanophyceae</taxon>
        <taxon>Oscillatoriophycideae</taxon>
        <taxon>Oscillatoriales</taxon>
        <taxon>Microcoleaceae</taxon>
        <taxon>Microcoleus</taxon>
        <taxon>Microcoleus asticus</taxon>
    </lineage>
</organism>
<reference evidence="1 2" key="1">
    <citation type="journal article" date="2020" name="Sci. Rep.">
        <title>A novel cyanobacterial geosmin producer, revising GeoA distribution and dispersion patterns in Bacteria.</title>
        <authorList>
            <person name="Churro C."/>
            <person name="Semedo-Aguiar A.P."/>
            <person name="Silva A.D."/>
            <person name="Pereira-Leal J.B."/>
            <person name="Leite R.B."/>
        </authorList>
    </citation>
    <scope>NUCLEOTIDE SEQUENCE [LARGE SCALE GENOMIC DNA]</scope>
    <source>
        <strain evidence="1 2">IPMA8</strain>
    </source>
</reference>
<dbReference type="Pfam" id="PF16277">
    <property type="entry name" value="DUF4926"/>
    <property type="match status" value="1"/>
</dbReference>
<protein>
    <recommendedName>
        <fullName evidence="3">DUF4926 domain-containing protein</fullName>
    </recommendedName>
</protein>
<sequence length="74" mass="8222">MKFKLFSQVALREDIPKYGLKKGATATIVEHYQMPEGEEDGYSLDGFKVEAITVEVAESQIEAIKAAVLQLGKY</sequence>
<name>A0ABX2D5N8_9CYAN</name>
<dbReference type="Proteomes" id="UP000702425">
    <property type="component" value="Unassembled WGS sequence"/>
</dbReference>
<accession>A0ABX2D5N8</accession>
<comment type="caution">
    <text evidence="1">The sequence shown here is derived from an EMBL/GenBank/DDBJ whole genome shotgun (WGS) entry which is preliminary data.</text>
</comment>
<dbReference type="RefSeq" id="WP_172192389.1">
    <property type="nucleotide sequence ID" value="NZ_CAWPPK010000074.1"/>
</dbReference>
<dbReference type="EMBL" id="SRRZ01000165">
    <property type="protein sequence ID" value="NQE37962.1"/>
    <property type="molecule type" value="Genomic_DNA"/>
</dbReference>
<dbReference type="InterPro" id="IPR032568">
    <property type="entry name" value="DUF4926"/>
</dbReference>
<gene>
    <name evidence="1" type="ORF">E5S67_05744</name>
</gene>
<evidence type="ECO:0000313" key="1">
    <source>
        <dbReference type="EMBL" id="NQE37962.1"/>
    </source>
</evidence>
<evidence type="ECO:0008006" key="3">
    <source>
        <dbReference type="Google" id="ProtNLM"/>
    </source>
</evidence>
<evidence type="ECO:0000313" key="2">
    <source>
        <dbReference type="Proteomes" id="UP000702425"/>
    </source>
</evidence>
<proteinExistence type="predicted"/>